<evidence type="ECO:0000259" key="2">
    <source>
        <dbReference type="Pfam" id="PF02719"/>
    </source>
</evidence>
<proteinExistence type="inferred from homology"/>
<gene>
    <name evidence="3" type="ORF">ALOHA_HF4000ANIW141K23ctg1g36</name>
</gene>
<name>B3T5R7_9ZZZZ</name>
<protein>
    <submittedName>
        <fullName evidence="3">Putative Polysaccharide biosynthesis protein</fullName>
    </submittedName>
</protein>
<dbReference type="InterPro" id="IPR003869">
    <property type="entry name" value="Polysac_CapD-like"/>
</dbReference>
<comment type="similarity">
    <text evidence="1">Belongs to the polysaccharide synthase family.</text>
</comment>
<dbReference type="EMBL" id="EU016612">
    <property type="protein sequence ID" value="ABZ07926.1"/>
    <property type="molecule type" value="Genomic_DNA"/>
</dbReference>
<dbReference type="PANTHER" id="PTHR43318:SF2">
    <property type="entry name" value="UDP-N-ACETYLGLUCOSAMINE 4,6-DEHYDRATASE (INVERTING)"/>
    <property type="match status" value="1"/>
</dbReference>
<dbReference type="CDD" id="cd05237">
    <property type="entry name" value="UDP_invert_4-6DH_SDR_e"/>
    <property type="match status" value="1"/>
</dbReference>
<evidence type="ECO:0000256" key="1">
    <source>
        <dbReference type="ARBA" id="ARBA00007430"/>
    </source>
</evidence>
<reference evidence="3" key="1">
    <citation type="journal article" date="2008" name="ISME J.">
        <title>Genomic patterns of recombination, clonal divergence and environment in marine microbial populations.</title>
        <authorList>
            <person name="Konstantinidis K.T."/>
            <person name="Delong E.F."/>
        </authorList>
    </citation>
    <scope>NUCLEOTIDE SEQUENCE</scope>
</reference>
<dbReference type="AlphaFoldDB" id="B3T5R7"/>
<dbReference type="InterPro" id="IPR051203">
    <property type="entry name" value="Polysaccharide_Synthase-Rel"/>
</dbReference>
<accession>B3T5R7</accession>
<dbReference type="SUPFAM" id="SSF51735">
    <property type="entry name" value="NAD(P)-binding Rossmann-fold domains"/>
    <property type="match status" value="1"/>
</dbReference>
<feature type="domain" description="Polysaccharide biosynthesis protein CapD-like" evidence="2">
    <location>
        <begin position="17"/>
        <end position="298"/>
    </location>
</feature>
<dbReference type="Gene3D" id="3.40.50.720">
    <property type="entry name" value="NAD(P)-binding Rossmann-like Domain"/>
    <property type="match status" value="1"/>
</dbReference>
<dbReference type="Pfam" id="PF02719">
    <property type="entry name" value="Polysacc_synt_2"/>
    <property type="match status" value="1"/>
</dbReference>
<organism evidence="3">
    <name type="scientific">uncultured marine microorganism HF4000_ANIW141K23</name>
    <dbReference type="NCBI Taxonomy" id="455538"/>
    <lineage>
        <taxon>unclassified sequences</taxon>
        <taxon>environmental samples</taxon>
    </lineage>
</organism>
<evidence type="ECO:0000313" key="3">
    <source>
        <dbReference type="EMBL" id="ABZ07926.1"/>
    </source>
</evidence>
<dbReference type="PANTHER" id="PTHR43318">
    <property type="entry name" value="UDP-N-ACETYLGLUCOSAMINE 4,6-DEHYDRATASE"/>
    <property type="match status" value="1"/>
</dbReference>
<dbReference type="InterPro" id="IPR036291">
    <property type="entry name" value="NAD(P)-bd_dom_sf"/>
</dbReference>
<sequence length="337" mass="37646">MKKTSLNLSREFKGKNILITGGTGSIGMGIAKQLVKYDPKEIRIFSNDENSIFEAKENLGGNNIYKFMVGDVRDKDRLNLAIRSVDIVYHAAAMKHIEICEDNPFDAVKTNVVGTSNILEASIIEGVEKFVFISTDKATNPTSTLGGSKLLAERLTLAAGTYSGKGKTKFAIVRFGNVLGSRGSVFQIFQKQIRMKKPLTVTDRNMTRFIMSISDAASMILNVTKILTDGEIYILKMPSVMIENLAIGMLHVYGTRFPDYRNTSSINITKPRGERFHELLISKEEMPYCHDIGDMYKISKTPSKKQLSSKEFSSETASRISQSKLHKTINELIDEYV</sequence>